<dbReference type="EMBL" id="BARS01052963">
    <property type="protein sequence ID" value="GAG47419.1"/>
    <property type="molecule type" value="Genomic_DNA"/>
</dbReference>
<dbReference type="AlphaFoldDB" id="X0XVR4"/>
<comment type="caution">
    <text evidence="1">The sequence shown here is derived from an EMBL/GenBank/DDBJ whole genome shotgun (WGS) entry which is preliminary data.</text>
</comment>
<proteinExistence type="predicted"/>
<accession>X0XVR4</accession>
<organism evidence="1">
    <name type="scientific">marine sediment metagenome</name>
    <dbReference type="NCBI Taxonomy" id="412755"/>
    <lineage>
        <taxon>unclassified sequences</taxon>
        <taxon>metagenomes</taxon>
        <taxon>ecological metagenomes</taxon>
    </lineage>
</organism>
<evidence type="ECO:0008006" key="2">
    <source>
        <dbReference type="Google" id="ProtNLM"/>
    </source>
</evidence>
<feature type="non-terminal residue" evidence="1">
    <location>
        <position position="1"/>
    </location>
</feature>
<sequence length="218" mass="24944">CLSLLLLSDTLFAQNYDNPGLGRKPVVSHPQDYKPLGVRAGSFMLHPGVQLAAQWTDNAFFTEERGIENDTIYHVRPYISAQSTWSRHSLNVNLAADIARYNKYDFRNYEDYFFTIGGRVDVKSRSSFRYSANYNNLHEGLNSRDSEQGFEPTRYNLYGASVGYDHTFNRLSLGIGYTHSWLDFDNAFSITEGVIDNQDRNRNSGTWMARAGYQFQTA</sequence>
<dbReference type="Pfam" id="PF10082">
    <property type="entry name" value="BBP2_2"/>
    <property type="match status" value="1"/>
</dbReference>
<dbReference type="InterPro" id="IPR018759">
    <property type="entry name" value="BBP2_2"/>
</dbReference>
<evidence type="ECO:0000313" key="1">
    <source>
        <dbReference type="EMBL" id="GAG47419.1"/>
    </source>
</evidence>
<protein>
    <recommendedName>
        <fullName evidence="2">Outer membrane protein beta-barrel domain-containing protein</fullName>
    </recommendedName>
</protein>
<reference evidence="1" key="1">
    <citation type="journal article" date="2014" name="Front. Microbiol.">
        <title>High frequency of phylogenetically diverse reductive dehalogenase-homologous genes in deep subseafloor sedimentary metagenomes.</title>
        <authorList>
            <person name="Kawai M."/>
            <person name="Futagami T."/>
            <person name="Toyoda A."/>
            <person name="Takaki Y."/>
            <person name="Nishi S."/>
            <person name="Hori S."/>
            <person name="Arai W."/>
            <person name="Tsubouchi T."/>
            <person name="Morono Y."/>
            <person name="Uchiyama I."/>
            <person name="Ito T."/>
            <person name="Fujiyama A."/>
            <person name="Inagaki F."/>
            <person name="Takami H."/>
        </authorList>
    </citation>
    <scope>NUCLEOTIDE SEQUENCE</scope>
    <source>
        <strain evidence="1">Expedition CK06-06</strain>
    </source>
</reference>
<gene>
    <name evidence="1" type="ORF">S01H1_78670</name>
</gene>
<name>X0XVR4_9ZZZZ</name>